<accession>A0AB38FQS3</accession>
<keyword evidence="4" id="KW-1185">Reference proteome</keyword>
<name>A0AB38FQS3_9ENTR</name>
<reference evidence="2 3" key="1">
    <citation type="submission" date="2018-06" db="EMBL/GenBank/DDBJ databases">
        <authorList>
            <consortium name="Pathogen Informatics"/>
            <person name="Doyle S."/>
        </authorList>
    </citation>
    <scope>NUCLEOTIDE SEQUENCE [LARGE SCALE GENOMIC DNA]</scope>
    <source>
        <strain evidence="2 3">NCTC11967</strain>
    </source>
</reference>
<dbReference type="AlphaFoldDB" id="A0AB38FQS3"/>
<dbReference type="GeneID" id="66903680"/>
<dbReference type="RefSeq" id="WP_038258134.1">
    <property type="nucleotide sequence ID" value="NZ_CABKQJ010000016.1"/>
</dbReference>
<dbReference type="Proteomes" id="UP000267341">
    <property type="component" value="Unassembled WGS sequence"/>
</dbReference>
<evidence type="ECO:0000313" key="2">
    <source>
        <dbReference type="EMBL" id="SQA60408.1"/>
    </source>
</evidence>
<reference evidence="1 4" key="2">
    <citation type="submission" date="2018-10" db="EMBL/GenBank/DDBJ databases">
        <title>Genomic Encyclopedia of Type Strains, Phase IV (KMG-IV): sequencing the most valuable type-strain genomes for metagenomic binning, comparative biology and taxonomic classification.</title>
        <authorList>
            <person name="Goeker M."/>
        </authorList>
    </citation>
    <scope>NUCLEOTIDE SEQUENCE [LARGE SCALE GENOMIC DNA]</scope>
    <source>
        <strain evidence="1 4">DSM 5079</strain>
    </source>
</reference>
<comment type="caution">
    <text evidence="2">The sequence shown here is derived from an EMBL/GenBank/DDBJ whole genome shotgun (WGS) entry which is preliminary data.</text>
</comment>
<evidence type="ECO:0000313" key="4">
    <source>
        <dbReference type="Proteomes" id="UP000267341"/>
    </source>
</evidence>
<evidence type="ECO:0000313" key="3">
    <source>
        <dbReference type="Proteomes" id="UP000251313"/>
    </source>
</evidence>
<dbReference type="Proteomes" id="UP000251313">
    <property type="component" value="Unassembled WGS sequence"/>
</dbReference>
<sequence length="75" mass="8416">MQHDIETLICDAMRKSEAGAGVSSSVTANQILNVVKPYYQNGSNEDRRFILDKLNKLKQQPGVPFPPNLEQMLRA</sequence>
<organism evidence="2 3">
    <name type="scientific">Yokenella regensburgei</name>
    <dbReference type="NCBI Taxonomy" id="158877"/>
    <lineage>
        <taxon>Bacteria</taxon>
        <taxon>Pseudomonadati</taxon>
        <taxon>Pseudomonadota</taxon>
        <taxon>Gammaproteobacteria</taxon>
        <taxon>Enterobacterales</taxon>
        <taxon>Enterobacteriaceae</taxon>
        <taxon>Yokenella</taxon>
    </lineage>
</organism>
<dbReference type="EMBL" id="RBIZ01000003">
    <property type="protein sequence ID" value="RKR64938.1"/>
    <property type="molecule type" value="Genomic_DNA"/>
</dbReference>
<proteinExistence type="predicted"/>
<evidence type="ECO:0000313" key="1">
    <source>
        <dbReference type="EMBL" id="RKR64938.1"/>
    </source>
</evidence>
<gene>
    <name evidence="1" type="ORF">C7387_1647</name>
    <name evidence="2" type="ORF">NCTC11967_00592</name>
</gene>
<protein>
    <submittedName>
        <fullName evidence="2">Uncharacterized protein</fullName>
    </submittedName>
</protein>
<dbReference type="EMBL" id="UAVL01000001">
    <property type="protein sequence ID" value="SQA60408.1"/>
    <property type="molecule type" value="Genomic_DNA"/>
</dbReference>